<dbReference type="OrthoDB" id="9802028at2"/>
<keyword evidence="8" id="KW-1185">Reference proteome</keyword>
<dbReference type="Gene3D" id="3.30.390.30">
    <property type="match status" value="1"/>
</dbReference>
<dbReference type="InterPro" id="IPR036188">
    <property type="entry name" value="FAD/NAD-bd_sf"/>
</dbReference>
<dbReference type="InterPro" id="IPR016156">
    <property type="entry name" value="FAD/NAD-linked_Rdtase_dimer_sf"/>
</dbReference>
<keyword evidence="4" id="KW-0274">FAD</keyword>
<comment type="cofactor">
    <cofactor evidence="1">
        <name>FAD</name>
        <dbReference type="ChEBI" id="CHEBI:57692"/>
    </cofactor>
</comment>
<gene>
    <name evidence="7" type="ORF">SAMN03080599_01060</name>
</gene>
<dbReference type="GO" id="GO:0016491">
    <property type="term" value="F:oxidoreductase activity"/>
    <property type="evidence" value="ECO:0007669"/>
    <property type="project" value="InterPro"/>
</dbReference>
<dbReference type="PRINTS" id="PR00411">
    <property type="entry name" value="PNDRDTASEI"/>
</dbReference>
<evidence type="ECO:0000259" key="6">
    <source>
        <dbReference type="Pfam" id="PF07992"/>
    </source>
</evidence>
<sequence>MKKTDLLVIGGSAGGILSAMTARKVYGDIDITIIRDTEKVMVPCGIPYIYGTLHDTNKNVIPDAGINEAKINLMVDKVVKIDRAEKTVITESNETVAYKKLIIATGSLPIVPTFIPGHDLENIYGVLKNQNYLDRLLEKVQAANNVTVIGGGFIGVEFAEQIRLLGKNVTLIELADACLWQAFDKSFTDDIEASMKENGIKLMTGTKVTKFIGTKAVEAVEVEGGEQIPTDLVILGLGVKPNAELAKNAGITTNSKGAIIVDQYTRTNDPDIFAVGDCAMKSCFFTGQDVPVLLASTAAMEAKIAGSNAFQLRLVRANKGTISAFSTKIFGKTVAAAGITESKANNEGFATMIGEFSTLDRHPGSLPGAQKTTIKLMFSKCSGVILGAQISGGEGVAEMINVLSLAIQKGATATELNTMQVATHPLVTASPIAYPVNAAAMNAIATNCKHLNEGLVI</sequence>
<dbReference type="EMBL" id="FMWL01000004">
    <property type="protein sequence ID" value="SCZ78102.1"/>
    <property type="molecule type" value="Genomic_DNA"/>
</dbReference>
<dbReference type="SUPFAM" id="SSF51905">
    <property type="entry name" value="FAD/NAD(P)-binding domain"/>
    <property type="match status" value="1"/>
</dbReference>
<comment type="similarity">
    <text evidence="2">Belongs to the class-III pyridine nucleotide-disulfide oxidoreductase family.</text>
</comment>
<dbReference type="RefSeq" id="WP_092589865.1">
    <property type="nucleotide sequence ID" value="NZ_FMWL01000004.1"/>
</dbReference>
<evidence type="ECO:0000259" key="5">
    <source>
        <dbReference type="Pfam" id="PF02852"/>
    </source>
</evidence>
<dbReference type="Proteomes" id="UP000199208">
    <property type="component" value="Unassembled WGS sequence"/>
</dbReference>
<evidence type="ECO:0000256" key="1">
    <source>
        <dbReference type="ARBA" id="ARBA00001974"/>
    </source>
</evidence>
<organism evidence="7 8">
    <name type="scientific">Acidaminobacter hydrogenoformans DSM 2784</name>
    <dbReference type="NCBI Taxonomy" id="1120920"/>
    <lineage>
        <taxon>Bacteria</taxon>
        <taxon>Bacillati</taxon>
        <taxon>Bacillota</taxon>
        <taxon>Clostridia</taxon>
        <taxon>Peptostreptococcales</taxon>
        <taxon>Acidaminobacteraceae</taxon>
        <taxon>Acidaminobacter</taxon>
    </lineage>
</organism>
<feature type="domain" description="FAD/NAD(P)-binding" evidence="6">
    <location>
        <begin position="5"/>
        <end position="289"/>
    </location>
</feature>
<dbReference type="InterPro" id="IPR023753">
    <property type="entry name" value="FAD/NAD-binding_dom"/>
</dbReference>
<evidence type="ECO:0000256" key="3">
    <source>
        <dbReference type="ARBA" id="ARBA00022630"/>
    </source>
</evidence>
<dbReference type="Pfam" id="PF02852">
    <property type="entry name" value="Pyr_redox_dim"/>
    <property type="match status" value="1"/>
</dbReference>
<dbReference type="PANTHER" id="PTHR43429">
    <property type="entry name" value="PYRIDINE NUCLEOTIDE-DISULFIDE OXIDOREDUCTASE DOMAIN-CONTAINING"/>
    <property type="match status" value="1"/>
</dbReference>
<dbReference type="SUPFAM" id="SSF55424">
    <property type="entry name" value="FAD/NAD-linked reductases, dimerisation (C-terminal) domain"/>
    <property type="match status" value="1"/>
</dbReference>
<evidence type="ECO:0000256" key="4">
    <source>
        <dbReference type="ARBA" id="ARBA00022827"/>
    </source>
</evidence>
<feature type="domain" description="Pyridine nucleotide-disulphide oxidoreductase dimerisation" evidence="5">
    <location>
        <begin position="330"/>
        <end position="428"/>
    </location>
</feature>
<evidence type="ECO:0000313" key="7">
    <source>
        <dbReference type="EMBL" id="SCZ78102.1"/>
    </source>
</evidence>
<dbReference type="InterPro" id="IPR050260">
    <property type="entry name" value="FAD-bd_OxRdtase"/>
</dbReference>
<protein>
    <submittedName>
        <fullName evidence="7">NADPH-dependent 2,4-dienoyl-CoA reductase, sulfur reductase</fullName>
    </submittedName>
</protein>
<evidence type="ECO:0000313" key="8">
    <source>
        <dbReference type="Proteomes" id="UP000199208"/>
    </source>
</evidence>
<dbReference type="AlphaFoldDB" id="A0A1G5RVF4"/>
<evidence type="ECO:0000256" key="2">
    <source>
        <dbReference type="ARBA" id="ARBA00009130"/>
    </source>
</evidence>
<dbReference type="STRING" id="1120920.SAMN03080599_01060"/>
<dbReference type="Gene3D" id="3.50.50.60">
    <property type="entry name" value="FAD/NAD(P)-binding domain"/>
    <property type="match status" value="2"/>
</dbReference>
<dbReference type="Pfam" id="PF07992">
    <property type="entry name" value="Pyr_redox_2"/>
    <property type="match status" value="1"/>
</dbReference>
<reference evidence="7 8" key="1">
    <citation type="submission" date="2016-10" db="EMBL/GenBank/DDBJ databases">
        <authorList>
            <person name="de Groot N.N."/>
        </authorList>
    </citation>
    <scope>NUCLEOTIDE SEQUENCE [LARGE SCALE GENOMIC DNA]</scope>
    <source>
        <strain evidence="7 8">DSM 2784</strain>
    </source>
</reference>
<proteinExistence type="inferred from homology"/>
<accession>A0A1G5RVF4</accession>
<dbReference type="PRINTS" id="PR00368">
    <property type="entry name" value="FADPNR"/>
</dbReference>
<keyword evidence="3" id="KW-0285">Flavoprotein</keyword>
<dbReference type="InterPro" id="IPR004099">
    <property type="entry name" value="Pyr_nucl-diS_OxRdtase_dimer"/>
</dbReference>
<name>A0A1G5RVF4_9FIRM</name>